<evidence type="ECO:0000256" key="2">
    <source>
        <dbReference type="SAM" id="MobiDB-lite"/>
    </source>
</evidence>
<evidence type="ECO:0000313" key="3">
    <source>
        <dbReference type="EMBL" id="RDX50770.1"/>
    </source>
</evidence>
<feature type="coiled-coil region" evidence="1">
    <location>
        <begin position="19"/>
        <end position="122"/>
    </location>
</feature>
<evidence type="ECO:0008006" key="5">
    <source>
        <dbReference type="Google" id="ProtNLM"/>
    </source>
</evidence>
<keyword evidence="4" id="KW-1185">Reference proteome</keyword>
<name>A0A371DE32_9APHY</name>
<dbReference type="Gene3D" id="1.20.5.170">
    <property type="match status" value="1"/>
</dbReference>
<feature type="compositionally biased region" description="Low complexity" evidence="2">
    <location>
        <begin position="174"/>
        <end position="186"/>
    </location>
</feature>
<protein>
    <recommendedName>
        <fullName evidence="5">t-SNARE coiled-coil homology domain-containing protein</fullName>
    </recommendedName>
</protein>
<dbReference type="Gene3D" id="3.90.20.10">
    <property type="match status" value="1"/>
</dbReference>
<evidence type="ECO:0000256" key="1">
    <source>
        <dbReference type="SAM" id="Coils"/>
    </source>
</evidence>
<keyword evidence="1" id="KW-0175">Coiled coil</keyword>
<organism evidence="3 4">
    <name type="scientific">Lentinus brumalis</name>
    <dbReference type="NCBI Taxonomy" id="2498619"/>
    <lineage>
        <taxon>Eukaryota</taxon>
        <taxon>Fungi</taxon>
        <taxon>Dikarya</taxon>
        <taxon>Basidiomycota</taxon>
        <taxon>Agaricomycotina</taxon>
        <taxon>Agaricomycetes</taxon>
        <taxon>Polyporales</taxon>
        <taxon>Polyporaceae</taxon>
        <taxon>Lentinus</taxon>
    </lineage>
</organism>
<accession>A0A371DE32</accession>
<feature type="region of interest" description="Disordered" evidence="2">
    <location>
        <begin position="139"/>
        <end position="210"/>
    </location>
</feature>
<gene>
    <name evidence="3" type="ORF">OH76DRAFT_1402397</name>
</gene>
<evidence type="ECO:0000313" key="4">
    <source>
        <dbReference type="Proteomes" id="UP000256964"/>
    </source>
</evidence>
<proteinExistence type="predicted"/>
<dbReference type="OrthoDB" id="2122982at2759"/>
<dbReference type="EMBL" id="KZ857398">
    <property type="protein sequence ID" value="RDX50770.1"/>
    <property type="molecule type" value="Genomic_DNA"/>
</dbReference>
<dbReference type="STRING" id="139420.A0A371DE32"/>
<dbReference type="AlphaFoldDB" id="A0A371DE32"/>
<sequence length="240" mass="27091">MTQRVDSLDAKFVTLDAKVDRLDAKAVSLDRKIDGVESNMNKGFHGVDLRFIESSRTTKERFDEAKKNIQQIGSSLKAFEKNVDQRFEKNVDQRFDRLEERFDRLEENTNSMQGEIKTMRDEMKSMRDDIRTMMLLLQRQQGAPTQSPPRIVEHPPPSHSHDAASGFTRSRYVSDASQSSGAGPSSPRHRQGPSAEAIGDEASLSASEREATAHNVLRKIGRLAHYGSRIFRRTGEDSAQ</sequence>
<dbReference type="Proteomes" id="UP000256964">
    <property type="component" value="Unassembled WGS sequence"/>
</dbReference>
<reference evidence="3 4" key="1">
    <citation type="journal article" date="2018" name="Biotechnol. Biofuels">
        <title>Integrative visual omics of the white-rot fungus Polyporus brumalis exposes the biotechnological potential of its oxidative enzymes for delignifying raw plant biomass.</title>
        <authorList>
            <person name="Miyauchi S."/>
            <person name="Rancon A."/>
            <person name="Drula E."/>
            <person name="Hage H."/>
            <person name="Chaduli D."/>
            <person name="Favel A."/>
            <person name="Grisel S."/>
            <person name="Henrissat B."/>
            <person name="Herpoel-Gimbert I."/>
            <person name="Ruiz-Duenas F.J."/>
            <person name="Chevret D."/>
            <person name="Hainaut M."/>
            <person name="Lin J."/>
            <person name="Wang M."/>
            <person name="Pangilinan J."/>
            <person name="Lipzen A."/>
            <person name="Lesage-Meessen L."/>
            <person name="Navarro D."/>
            <person name="Riley R."/>
            <person name="Grigoriev I.V."/>
            <person name="Zhou S."/>
            <person name="Raouche S."/>
            <person name="Rosso M.N."/>
        </authorList>
    </citation>
    <scope>NUCLEOTIDE SEQUENCE [LARGE SCALE GENOMIC DNA]</scope>
    <source>
        <strain evidence="3 4">BRFM 1820</strain>
    </source>
</reference>